<evidence type="ECO:0000313" key="4">
    <source>
        <dbReference type="Proteomes" id="UP000037460"/>
    </source>
</evidence>
<evidence type="ECO:0000313" key="3">
    <source>
        <dbReference type="EMBL" id="KOO46005.1"/>
    </source>
</evidence>
<dbReference type="EMBL" id="JWZX01000554">
    <property type="protein sequence ID" value="KOO46005.1"/>
    <property type="molecule type" value="Genomic_DNA"/>
</dbReference>
<gene>
    <name evidence="3" type="ORF">Ctob_010178</name>
</gene>
<dbReference type="Proteomes" id="UP000037460">
    <property type="component" value="Unassembled WGS sequence"/>
</dbReference>
<name>A0A0M0L4L3_9EUKA</name>
<dbReference type="AlphaFoldDB" id="A0A0M0L4L3"/>
<keyword evidence="4" id="KW-1185">Reference proteome</keyword>
<feature type="transmembrane region" description="Helical" evidence="2">
    <location>
        <begin position="16"/>
        <end position="35"/>
    </location>
</feature>
<feature type="compositionally biased region" description="Low complexity" evidence="1">
    <location>
        <begin position="112"/>
        <end position="127"/>
    </location>
</feature>
<feature type="transmembrane region" description="Helical" evidence="2">
    <location>
        <begin position="159"/>
        <end position="176"/>
    </location>
</feature>
<protein>
    <submittedName>
        <fullName evidence="3">Uncharacterized protein</fullName>
    </submittedName>
</protein>
<sequence>MQEVEPAQFEPQGDPVQFAILALAVAVPFGYWWYITVPEARLALSKDKRLGDTGAYIEELARSDEARPVERWFFSKWLKQAPKKRTARTEAASMLSTAPTMAAVAMVEPTHPETAAESAAAPEQPSAVQKREASLEQLFRPASLKSNATPKFFSGDNPIVVTTGALLAAGIFATVAKENGQLAADLLVICIGLIFGATRLTLK</sequence>
<reference evidence="4" key="1">
    <citation type="journal article" date="2015" name="PLoS Genet.">
        <title>Genome Sequence and Transcriptome Analyses of Chrysochromulina tobin: Metabolic Tools for Enhanced Algal Fitness in the Prominent Order Prymnesiales (Haptophyceae).</title>
        <authorList>
            <person name="Hovde B.T."/>
            <person name="Deodato C.R."/>
            <person name="Hunsperger H.M."/>
            <person name="Ryken S.A."/>
            <person name="Yost W."/>
            <person name="Jha R.K."/>
            <person name="Patterson J."/>
            <person name="Monnat R.J. Jr."/>
            <person name="Barlow S.B."/>
            <person name="Starkenburg S.R."/>
            <person name="Cattolico R.A."/>
        </authorList>
    </citation>
    <scope>NUCLEOTIDE SEQUENCE</scope>
    <source>
        <strain evidence="4">CCMP291</strain>
    </source>
</reference>
<dbReference type="OrthoDB" id="43106at2759"/>
<accession>A0A0M0L4L3</accession>
<organism evidence="3 4">
    <name type="scientific">Chrysochromulina tobinii</name>
    <dbReference type="NCBI Taxonomy" id="1460289"/>
    <lineage>
        <taxon>Eukaryota</taxon>
        <taxon>Haptista</taxon>
        <taxon>Haptophyta</taxon>
        <taxon>Prymnesiophyceae</taxon>
        <taxon>Prymnesiales</taxon>
        <taxon>Chrysochromulinaceae</taxon>
        <taxon>Chrysochromulina</taxon>
    </lineage>
</organism>
<keyword evidence="2" id="KW-0812">Transmembrane</keyword>
<feature type="transmembrane region" description="Helical" evidence="2">
    <location>
        <begin position="182"/>
        <end position="202"/>
    </location>
</feature>
<keyword evidence="2" id="KW-1133">Transmembrane helix</keyword>
<comment type="caution">
    <text evidence="3">The sequence shown here is derived from an EMBL/GenBank/DDBJ whole genome shotgun (WGS) entry which is preliminary data.</text>
</comment>
<evidence type="ECO:0000256" key="2">
    <source>
        <dbReference type="SAM" id="Phobius"/>
    </source>
</evidence>
<keyword evidence="2" id="KW-0472">Membrane</keyword>
<evidence type="ECO:0000256" key="1">
    <source>
        <dbReference type="SAM" id="MobiDB-lite"/>
    </source>
</evidence>
<feature type="region of interest" description="Disordered" evidence="1">
    <location>
        <begin position="112"/>
        <end position="132"/>
    </location>
</feature>
<proteinExistence type="predicted"/>